<keyword evidence="1" id="KW-0812">Transmembrane</keyword>
<protein>
    <submittedName>
        <fullName evidence="2">Uncharacterized protein</fullName>
    </submittedName>
</protein>
<dbReference type="Proteomes" id="UP001287059">
    <property type="component" value="Unassembled WGS sequence"/>
</dbReference>
<evidence type="ECO:0000256" key="1">
    <source>
        <dbReference type="SAM" id="Phobius"/>
    </source>
</evidence>
<dbReference type="EMBL" id="JAVIIW010000047">
    <property type="protein sequence ID" value="MDX8482341.1"/>
    <property type="molecule type" value="Genomic_DNA"/>
</dbReference>
<evidence type="ECO:0000313" key="2">
    <source>
        <dbReference type="EMBL" id="MDX8482341.1"/>
    </source>
</evidence>
<evidence type="ECO:0000313" key="3">
    <source>
        <dbReference type="Proteomes" id="UP001287059"/>
    </source>
</evidence>
<reference evidence="2 3" key="1">
    <citation type="submission" date="2023-08" db="EMBL/GenBank/DDBJ databases">
        <title>Implementing the SeqCode for naming new Mesorhizobium species isolated from Vachellia karroo root nodules.</title>
        <authorList>
            <person name="Van Lill M."/>
        </authorList>
    </citation>
    <scope>NUCLEOTIDE SEQUENCE [LARGE SCALE GENOMIC DNA]</scope>
    <source>
        <strain evidence="2 3">VK24D</strain>
    </source>
</reference>
<feature type="transmembrane region" description="Helical" evidence="1">
    <location>
        <begin position="50"/>
        <end position="74"/>
    </location>
</feature>
<comment type="caution">
    <text evidence="2">The sequence shown here is derived from an EMBL/GenBank/DDBJ whole genome shotgun (WGS) entry which is preliminary data.</text>
</comment>
<organism evidence="2 3">
    <name type="scientific">Mesorhizobium album</name>
    <dbReference type="NCBI Taxonomy" id="3072314"/>
    <lineage>
        <taxon>Bacteria</taxon>
        <taxon>Pseudomonadati</taxon>
        <taxon>Pseudomonadota</taxon>
        <taxon>Alphaproteobacteria</taxon>
        <taxon>Hyphomicrobiales</taxon>
        <taxon>Phyllobacteriaceae</taxon>
        <taxon>Mesorhizobium</taxon>
    </lineage>
</organism>
<name>A0ABU4Y5X4_9HYPH</name>
<proteinExistence type="predicted"/>
<keyword evidence="1" id="KW-0472">Membrane</keyword>
<keyword evidence="1" id="KW-1133">Transmembrane helix</keyword>
<dbReference type="RefSeq" id="WP_320290438.1">
    <property type="nucleotide sequence ID" value="NZ_JAVIIW010000047.1"/>
</dbReference>
<sequence>MLWSLVAAGVAGILLGFRARAPALIVATAMVVVAGAVMGDTGGLFDRHRLLSILLLVATLQCAYLIGLFLGLVWHRSVTRER</sequence>
<keyword evidence="3" id="KW-1185">Reference proteome</keyword>
<accession>A0ABU4Y5X4</accession>
<gene>
    <name evidence="2" type="ORF">RFN28_28355</name>
</gene>